<sequence>MYHQLTQEERYRITAHRMAGCTQAQIARLLDRHPSTISRELRRNVTRHDGDYRAEKADSYARTRRRNCRRGSQYSAEDMELVAMMLRWKWSPEQISGALSISGHLAISYETIYRAIRQDRLTGGSLWKHTRIMSNQRRKRYRGADSRGVLPGKRHISERPLEVEGRQRIGHWEGDTVMGSDLHHCVLTLVERKTGFAIIKKLGARNMEEVTRAATKAIGSHRGRFKTLTLDNGTEFHDYAKLEERFPLKVYFATPYHSWERGSNENFNGLVRQYLPKGSCMSSVTQAQCDRIADDLNNRPRKRLEFRTPAQLYH</sequence>
<keyword evidence="4" id="KW-0238">DNA-binding</keyword>
<comment type="caution">
    <text evidence="7">The sequence shown here is derived from an EMBL/GenBank/DDBJ whole genome shotgun (WGS) entry which is preliminary data.</text>
</comment>
<name>A0A562ZU93_9BURK</name>
<accession>A0A562ZU93</accession>
<dbReference type="GO" id="GO:0015074">
    <property type="term" value="P:DNA integration"/>
    <property type="evidence" value="ECO:0007669"/>
    <property type="project" value="InterPro"/>
</dbReference>
<keyword evidence="3" id="KW-0815">Transposition</keyword>
<organism evidence="7 8">
    <name type="scientific">Caenimonas sedimenti</name>
    <dbReference type="NCBI Taxonomy" id="2596921"/>
    <lineage>
        <taxon>Bacteria</taxon>
        <taxon>Pseudomonadati</taxon>
        <taxon>Pseudomonadota</taxon>
        <taxon>Betaproteobacteria</taxon>
        <taxon>Burkholderiales</taxon>
        <taxon>Comamonadaceae</taxon>
        <taxon>Caenimonas</taxon>
    </lineage>
</organism>
<dbReference type="InterPro" id="IPR012337">
    <property type="entry name" value="RNaseH-like_sf"/>
</dbReference>
<dbReference type="AlphaFoldDB" id="A0A562ZU93"/>
<proteinExistence type="inferred from homology"/>
<dbReference type="InterPro" id="IPR036397">
    <property type="entry name" value="RNaseH_sf"/>
</dbReference>
<comment type="similarity">
    <text evidence="2">Belongs to the transposase IS30 family.</text>
</comment>
<gene>
    <name evidence="7" type="ORF">FN976_05500</name>
</gene>
<dbReference type="InterPro" id="IPR001584">
    <property type="entry name" value="Integrase_cat-core"/>
</dbReference>
<evidence type="ECO:0000313" key="7">
    <source>
        <dbReference type="EMBL" id="TWO72169.1"/>
    </source>
</evidence>
<dbReference type="Proteomes" id="UP000318199">
    <property type="component" value="Unassembled WGS sequence"/>
</dbReference>
<dbReference type="Pfam" id="PF13936">
    <property type="entry name" value="HTH_38"/>
    <property type="match status" value="1"/>
</dbReference>
<reference evidence="7 8" key="1">
    <citation type="submission" date="2019-07" db="EMBL/GenBank/DDBJ databases">
        <title>Caenimonas sedimenti sp. nov., isolated from activated sludge.</title>
        <authorList>
            <person name="Xu J."/>
        </authorList>
    </citation>
    <scope>NUCLEOTIDE SEQUENCE [LARGE SCALE GENOMIC DNA]</scope>
    <source>
        <strain evidence="7 8">HX-9-20</strain>
    </source>
</reference>
<dbReference type="InterPro" id="IPR001598">
    <property type="entry name" value="Transposase_IS30_CS"/>
</dbReference>
<dbReference type="InterPro" id="IPR025246">
    <property type="entry name" value="IS30-like_HTH"/>
</dbReference>
<dbReference type="PANTHER" id="PTHR10948">
    <property type="entry name" value="TRANSPOSASE"/>
    <property type="match status" value="1"/>
</dbReference>
<keyword evidence="8" id="KW-1185">Reference proteome</keyword>
<dbReference type="PROSITE" id="PS50994">
    <property type="entry name" value="INTEGRASE"/>
    <property type="match status" value="1"/>
</dbReference>
<dbReference type="Gene3D" id="3.30.420.10">
    <property type="entry name" value="Ribonuclease H-like superfamily/Ribonuclease H"/>
    <property type="match status" value="1"/>
</dbReference>
<evidence type="ECO:0000256" key="5">
    <source>
        <dbReference type="ARBA" id="ARBA00023172"/>
    </source>
</evidence>
<dbReference type="InterPro" id="IPR053392">
    <property type="entry name" value="Transposase_IS30-like"/>
</dbReference>
<comment type="function">
    <text evidence="1">Required for the transposition of the insertion element.</text>
</comment>
<keyword evidence="5" id="KW-0233">DNA recombination</keyword>
<dbReference type="GO" id="GO:0005829">
    <property type="term" value="C:cytosol"/>
    <property type="evidence" value="ECO:0007669"/>
    <property type="project" value="TreeGrafter"/>
</dbReference>
<dbReference type="GO" id="GO:0004803">
    <property type="term" value="F:transposase activity"/>
    <property type="evidence" value="ECO:0007669"/>
    <property type="project" value="InterPro"/>
</dbReference>
<dbReference type="InterPro" id="IPR051917">
    <property type="entry name" value="Transposase-Integrase"/>
</dbReference>
<dbReference type="RefSeq" id="WP_145891815.1">
    <property type="nucleotide sequence ID" value="NZ_VOBQ01000004.1"/>
</dbReference>
<evidence type="ECO:0000313" key="8">
    <source>
        <dbReference type="Proteomes" id="UP000318199"/>
    </source>
</evidence>
<dbReference type="SUPFAM" id="SSF53098">
    <property type="entry name" value="Ribonuclease H-like"/>
    <property type="match status" value="1"/>
</dbReference>
<evidence type="ECO:0000256" key="2">
    <source>
        <dbReference type="ARBA" id="ARBA00006363"/>
    </source>
</evidence>
<evidence type="ECO:0000256" key="1">
    <source>
        <dbReference type="ARBA" id="ARBA00002190"/>
    </source>
</evidence>
<dbReference type="PANTHER" id="PTHR10948:SF23">
    <property type="entry name" value="TRANSPOSASE INSI FOR INSERTION SEQUENCE ELEMENT IS30A-RELATED"/>
    <property type="match status" value="1"/>
</dbReference>
<dbReference type="GO" id="GO:0003677">
    <property type="term" value="F:DNA binding"/>
    <property type="evidence" value="ECO:0007669"/>
    <property type="project" value="UniProtKB-KW"/>
</dbReference>
<dbReference type="OrthoDB" id="9803231at2"/>
<feature type="domain" description="Integrase catalytic" evidence="6">
    <location>
        <begin position="156"/>
        <end position="314"/>
    </location>
</feature>
<dbReference type="EMBL" id="VOBQ01000004">
    <property type="protein sequence ID" value="TWO72169.1"/>
    <property type="molecule type" value="Genomic_DNA"/>
</dbReference>
<evidence type="ECO:0000259" key="6">
    <source>
        <dbReference type="PROSITE" id="PS50994"/>
    </source>
</evidence>
<evidence type="ECO:0000256" key="3">
    <source>
        <dbReference type="ARBA" id="ARBA00022578"/>
    </source>
</evidence>
<dbReference type="PROSITE" id="PS01043">
    <property type="entry name" value="TRANSPOSASE_IS30"/>
    <property type="match status" value="1"/>
</dbReference>
<protein>
    <submittedName>
        <fullName evidence="7">IS30 family transposase</fullName>
    </submittedName>
</protein>
<dbReference type="NCBIfam" id="NF033563">
    <property type="entry name" value="transpos_IS30"/>
    <property type="match status" value="1"/>
</dbReference>
<dbReference type="GO" id="GO:0006313">
    <property type="term" value="P:DNA transposition"/>
    <property type="evidence" value="ECO:0007669"/>
    <property type="project" value="InterPro"/>
</dbReference>
<evidence type="ECO:0000256" key="4">
    <source>
        <dbReference type="ARBA" id="ARBA00023125"/>
    </source>
</evidence>